<dbReference type="STRING" id="667725.A0A0L0FMW6"/>
<dbReference type="AlphaFoldDB" id="A0A0L0FMW6"/>
<organism evidence="2 3">
    <name type="scientific">Sphaeroforma arctica JP610</name>
    <dbReference type="NCBI Taxonomy" id="667725"/>
    <lineage>
        <taxon>Eukaryota</taxon>
        <taxon>Ichthyosporea</taxon>
        <taxon>Ichthyophonida</taxon>
        <taxon>Sphaeroforma</taxon>
    </lineage>
</organism>
<evidence type="ECO:0000256" key="1">
    <source>
        <dbReference type="SAM" id="MobiDB-lite"/>
    </source>
</evidence>
<dbReference type="PANTHER" id="PTHR47467">
    <property type="entry name" value="OS01G0867200 PROTEIN"/>
    <property type="match status" value="1"/>
</dbReference>
<accession>A0A0L0FMW6</accession>
<gene>
    <name evidence="2" type="ORF">SARC_09698</name>
</gene>
<protein>
    <submittedName>
        <fullName evidence="2">Uncharacterized protein</fullName>
    </submittedName>
</protein>
<dbReference type="EMBL" id="KQ242615">
    <property type="protein sequence ID" value="KNC77856.1"/>
    <property type="molecule type" value="Genomic_DNA"/>
</dbReference>
<evidence type="ECO:0000313" key="3">
    <source>
        <dbReference type="Proteomes" id="UP000054560"/>
    </source>
</evidence>
<sequence>MSTLKYHLVPGSGVLHTITSNKKGICAAGIDRVAFFIDPRRWRASGSWRGGLKFDINKVYLSGSLDNTAFAFGRIDGEFATGSWEAKGNKTSSSRLTKKNFLADSRYVGVGRIPGEDAFISIVSSKHLYTLDHCDAYATRALPKSTHSPPPVDGPLDHVGKKKKLNDEKSD</sequence>
<dbReference type="RefSeq" id="XP_014151758.1">
    <property type="nucleotide sequence ID" value="XM_014296283.1"/>
</dbReference>
<keyword evidence="3" id="KW-1185">Reference proteome</keyword>
<dbReference type="GeneID" id="25910202"/>
<reference evidence="2 3" key="1">
    <citation type="submission" date="2011-02" db="EMBL/GenBank/DDBJ databases">
        <title>The Genome Sequence of Sphaeroforma arctica JP610.</title>
        <authorList>
            <consortium name="The Broad Institute Genome Sequencing Platform"/>
            <person name="Russ C."/>
            <person name="Cuomo C."/>
            <person name="Young S.K."/>
            <person name="Zeng Q."/>
            <person name="Gargeya S."/>
            <person name="Alvarado L."/>
            <person name="Berlin A."/>
            <person name="Chapman S.B."/>
            <person name="Chen Z."/>
            <person name="Freedman E."/>
            <person name="Gellesch M."/>
            <person name="Goldberg J."/>
            <person name="Griggs A."/>
            <person name="Gujja S."/>
            <person name="Heilman E."/>
            <person name="Heiman D."/>
            <person name="Howarth C."/>
            <person name="Mehta T."/>
            <person name="Neiman D."/>
            <person name="Pearson M."/>
            <person name="Roberts A."/>
            <person name="Saif S."/>
            <person name="Shea T."/>
            <person name="Shenoy N."/>
            <person name="Sisk P."/>
            <person name="Stolte C."/>
            <person name="Sykes S."/>
            <person name="White J."/>
            <person name="Yandava C."/>
            <person name="Burger G."/>
            <person name="Gray M.W."/>
            <person name="Holland P.W.H."/>
            <person name="King N."/>
            <person name="Lang F.B.F."/>
            <person name="Roger A.J."/>
            <person name="Ruiz-Trillo I."/>
            <person name="Haas B."/>
            <person name="Nusbaum C."/>
            <person name="Birren B."/>
        </authorList>
    </citation>
    <scope>NUCLEOTIDE SEQUENCE [LARGE SCALE GENOMIC DNA]</scope>
    <source>
        <strain evidence="2 3">JP610</strain>
    </source>
</reference>
<name>A0A0L0FMW6_9EUKA</name>
<dbReference type="PANTHER" id="PTHR47467:SF1">
    <property type="entry name" value="WD40 REPEAT-CONTAINING PROTEIN"/>
    <property type="match status" value="1"/>
</dbReference>
<feature type="compositionally biased region" description="Basic and acidic residues" evidence="1">
    <location>
        <begin position="155"/>
        <end position="171"/>
    </location>
</feature>
<feature type="region of interest" description="Disordered" evidence="1">
    <location>
        <begin position="142"/>
        <end position="171"/>
    </location>
</feature>
<dbReference type="Proteomes" id="UP000054560">
    <property type="component" value="Unassembled WGS sequence"/>
</dbReference>
<proteinExistence type="predicted"/>
<evidence type="ECO:0000313" key="2">
    <source>
        <dbReference type="EMBL" id="KNC77856.1"/>
    </source>
</evidence>